<dbReference type="AlphaFoldDB" id="A0AAD9K3P1"/>
<comment type="caution">
    <text evidence="7">The sequence shown here is derived from an EMBL/GenBank/DDBJ whole genome shotgun (WGS) entry which is preliminary data.</text>
</comment>
<dbReference type="EMBL" id="JAODUP010000068">
    <property type="protein sequence ID" value="KAK2164177.1"/>
    <property type="molecule type" value="Genomic_DNA"/>
</dbReference>
<protein>
    <recommendedName>
        <fullName evidence="5">3-ketoacyl-[acyl-carrier-protein] reductase beta subunit</fullName>
    </recommendedName>
    <alternativeName>
        <fullName evidence="4">Quinone reductase CBR4</fullName>
    </alternativeName>
</protein>
<comment type="similarity">
    <text evidence="2 6">Belongs to the short-chain dehydrogenases/reductases (SDR) family.</text>
</comment>
<name>A0AAD9K3P1_9ANNE</name>
<evidence type="ECO:0000256" key="6">
    <source>
        <dbReference type="RuleBase" id="RU000363"/>
    </source>
</evidence>
<evidence type="ECO:0000256" key="2">
    <source>
        <dbReference type="ARBA" id="ARBA00006484"/>
    </source>
</evidence>
<evidence type="ECO:0000256" key="4">
    <source>
        <dbReference type="ARBA" id="ARBA00041580"/>
    </source>
</evidence>
<dbReference type="Proteomes" id="UP001208570">
    <property type="component" value="Unassembled WGS sequence"/>
</dbReference>
<dbReference type="PRINTS" id="PR00081">
    <property type="entry name" value="GDHRDH"/>
</dbReference>
<dbReference type="PANTHER" id="PTHR42760">
    <property type="entry name" value="SHORT-CHAIN DEHYDROGENASES/REDUCTASES FAMILY MEMBER"/>
    <property type="match status" value="1"/>
</dbReference>
<keyword evidence="3" id="KW-0560">Oxidoreductase</keyword>
<dbReference type="PRINTS" id="PR00080">
    <property type="entry name" value="SDRFAMILY"/>
</dbReference>
<dbReference type="GO" id="GO:0006633">
    <property type="term" value="P:fatty acid biosynthetic process"/>
    <property type="evidence" value="ECO:0007669"/>
    <property type="project" value="TreeGrafter"/>
</dbReference>
<comment type="pathway">
    <text evidence="1">Lipid metabolism; fatty acid biosynthesis.</text>
</comment>
<gene>
    <name evidence="7" type="ORF">LSH36_68g16126</name>
</gene>
<evidence type="ECO:0000313" key="7">
    <source>
        <dbReference type="EMBL" id="KAK2164177.1"/>
    </source>
</evidence>
<organism evidence="7 8">
    <name type="scientific">Paralvinella palmiformis</name>
    <dbReference type="NCBI Taxonomy" id="53620"/>
    <lineage>
        <taxon>Eukaryota</taxon>
        <taxon>Metazoa</taxon>
        <taxon>Spiralia</taxon>
        <taxon>Lophotrochozoa</taxon>
        <taxon>Annelida</taxon>
        <taxon>Polychaeta</taxon>
        <taxon>Sedentaria</taxon>
        <taxon>Canalipalpata</taxon>
        <taxon>Terebellida</taxon>
        <taxon>Terebelliformia</taxon>
        <taxon>Alvinellidae</taxon>
        <taxon>Paralvinella</taxon>
    </lineage>
</organism>
<proteinExistence type="inferred from homology"/>
<dbReference type="InterPro" id="IPR002347">
    <property type="entry name" value="SDR_fam"/>
</dbReference>
<dbReference type="SUPFAM" id="SSF51735">
    <property type="entry name" value="NAD(P)-binding Rossmann-fold domains"/>
    <property type="match status" value="1"/>
</dbReference>
<dbReference type="PROSITE" id="PS00061">
    <property type="entry name" value="ADH_SHORT"/>
    <property type="match status" value="1"/>
</dbReference>
<sequence length="197" mass="21568">MRLRSKFETIKLSRHLGLMADVANEEEVIKVVNAAEQWFGPVNVVVNAAGINQDSLLVRTKTSEMLRLLNTNLLGTMITTKTVLRSMLHQKEGCIINIGSVVGQHGNSGQCVYGASKAGLMGFTKSLAKEVGSRGIRANLIVPGFIETEMTAYLTKKQKEVFGSVPLRRPGQPIDVAYLVEFIIKHEFITGQVTLAI</sequence>
<evidence type="ECO:0000256" key="5">
    <source>
        <dbReference type="ARBA" id="ARBA00041707"/>
    </source>
</evidence>
<dbReference type="PANTHER" id="PTHR42760:SF133">
    <property type="entry name" value="3-OXOACYL-[ACYL-CARRIER-PROTEIN] REDUCTASE"/>
    <property type="match status" value="1"/>
</dbReference>
<dbReference type="GO" id="GO:0048038">
    <property type="term" value="F:quinone binding"/>
    <property type="evidence" value="ECO:0007669"/>
    <property type="project" value="TreeGrafter"/>
</dbReference>
<accession>A0AAD9K3P1</accession>
<dbReference type="InterPro" id="IPR036291">
    <property type="entry name" value="NAD(P)-bd_dom_sf"/>
</dbReference>
<evidence type="ECO:0000256" key="1">
    <source>
        <dbReference type="ARBA" id="ARBA00005194"/>
    </source>
</evidence>
<dbReference type="Gene3D" id="3.40.50.720">
    <property type="entry name" value="NAD(P)-binding Rossmann-like Domain"/>
    <property type="match status" value="1"/>
</dbReference>
<evidence type="ECO:0000256" key="3">
    <source>
        <dbReference type="ARBA" id="ARBA00023002"/>
    </source>
</evidence>
<reference evidence="7" key="1">
    <citation type="journal article" date="2023" name="Mol. Biol. Evol.">
        <title>Third-Generation Sequencing Reveals the Adaptive Role of the Epigenome in Three Deep-Sea Polychaetes.</title>
        <authorList>
            <person name="Perez M."/>
            <person name="Aroh O."/>
            <person name="Sun Y."/>
            <person name="Lan Y."/>
            <person name="Juniper S.K."/>
            <person name="Young C.R."/>
            <person name="Angers B."/>
            <person name="Qian P.Y."/>
        </authorList>
    </citation>
    <scope>NUCLEOTIDE SEQUENCE</scope>
    <source>
        <strain evidence="7">P08H-3</strain>
    </source>
</reference>
<keyword evidence="8" id="KW-1185">Reference proteome</keyword>
<evidence type="ECO:0000313" key="8">
    <source>
        <dbReference type="Proteomes" id="UP001208570"/>
    </source>
</evidence>
<dbReference type="GO" id="GO:0016616">
    <property type="term" value="F:oxidoreductase activity, acting on the CH-OH group of donors, NAD or NADP as acceptor"/>
    <property type="evidence" value="ECO:0007669"/>
    <property type="project" value="TreeGrafter"/>
</dbReference>
<dbReference type="Pfam" id="PF00106">
    <property type="entry name" value="adh_short"/>
    <property type="match status" value="1"/>
</dbReference>
<dbReference type="InterPro" id="IPR020904">
    <property type="entry name" value="Sc_DH/Rdtase_CS"/>
</dbReference>